<keyword evidence="4" id="KW-1185">Reference proteome</keyword>
<organism evidence="3 4">
    <name type="scientific">Caenorhabditis auriculariae</name>
    <dbReference type="NCBI Taxonomy" id="2777116"/>
    <lineage>
        <taxon>Eukaryota</taxon>
        <taxon>Metazoa</taxon>
        <taxon>Ecdysozoa</taxon>
        <taxon>Nematoda</taxon>
        <taxon>Chromadorea</taxon>
        <taxon>Rhabditida</taxon>
        <taxon>Rhabditina</taxon>
        <taxon>Rhabditomorpha</taxon>
        <taxon>Rhabditoidea</taxon>
        <taxon>Rhabditidae</taxon>
        <taxon>Peloderinae</taxon>
        <taxon>Caenorhabditis</taxon>
    </lineage>
</organism>
<feature type="region of interest" description="Disordered" evidence="2">
    <location>
        <begin position="557"/>
        <end position="583"/>
    </location>
</feature>
<dbReference type="AlphaFoldDB" id="A0A8S1HGM3"/>
<feature type="compositionally biased region" description="Polar residues" evidence="2">
    <location>
        <begin position="422"/>
        <end position="446"/>
    </location>
</feature>
<evidence type="ECO:0000256" key="2">
    <source>
        <dbReference type="SAM" id="MobiDB-lite"/>
    </source>
</evidence>
<dbReference type="EMBL" id="CAJGYM010000041">
    <property type="protein sequence ID" value="CAD6194112.1"/>
    <property type="molecule type" value="Genomic_DNA"/>
</dbReference>
<evidence type="ECO:0000313" key="4">
    <source>
        <dbReference type="Proteomes" id="UP000835052"/>
    </source>
</evidence>
<feature type="compositionally biased region" description="Low complexity" evidence="2">
    <location>
        <begin position="377"/>
        <end position="390"/>
    </location>
</feature>
<gene>
    <name evidence="3" type="ORF">CAUJ_LOCUS10031</name>
</gene>
<accession>A0A8S1HGM3</accession>
<protein>
    <submittedName>
        <fullName evidence="3">Uncharacterized protein</fullName>
    </submittedName>
</protein>
<keyword evidence="1" id="KW-0175">Coiled coil</keyword>
<evidence type="ECO:0000313" key="3">
    <source>
        <dbReference type="EMBL" id="CAD6194112.1"/>
    </source>
</evidence>
<feature type="compositionally biased region" description="Polar residues" evidence="2">
    <location>
        <begin position="367"/>
        <end position="376"/>
    </location>
</feature>
<reference evidence="3" key="1">
    <citation type="submission" date="2020-10" db="EMBL/GenBank/DDBJ databases">
        <authorList>
            <person name="Kikuchi T."/>
        </authorList>
    </citation>
    <scope>NUCLEOTIDE SEQUENCE</scope>
    <source>
        <strain evidence="3">NKZ352</strain>
    </source>
</reference>
<feature type="compositionally biased region" description="Low complexity" evidence="2">
    <location>
        <begin position="273"/>
        <end position="307"/>
    </location>
</feature>
<comment type="caution">
    <text evidence="3">The sequence shown here is derived from an EMBL/GenBank/DDBJ whole genome shotgun (WGS) entry which is preliminary data.</text>
</comment>
<feature type="region of interest" description="Disordered" evidence="2">
    <location>
        <begin position="231"/>
        <end position="464"/>
    </location>
</feature>
<evidence type="ECO:0000256" key="1">
    <source>
        <dbReference type="SAM" id="Coils"/>
    </source>
</evidence>
<feature type="compositionally biased region" description="Low complexity" evidence="2">
    <location>
        <begin position="245"/>
        <end position="263"/>
    </location>
</feature>
<sequence length="594" mass="66223">MSETVPEQPLSVEKVEEEDANANCVEKMEDIVKNEEQEDVAEIKEEGGAKSAVFNTNFTIPKKSAVKTDIVENEEKEKEVAAVTAEPEPVKPKTALELERERLELPYPQCDTTKIKVAEIPNEILECFLEYKDNEKVRLNLTQLNLLITTQLNKRNSSEVYANDWRNQEIPKMQSVNFVVPKNHEKFPHIVIKDFNPETMAAEESRLELEDEKRRRTLELRKLELDGIAPSAVTSIQPAERVKPPQKFQQQQHQQKGQKPFNQGQRGKNDTFNKPQHQKNQNNGGGQNSKAKASNSNPPSPAFAPAKVQPESAKKPKGPLSNNAPSQKRIADPASSEPRKRPADHFGNPEHVNKKFAGPAKKRDGPKNQNQSNSSGFPKKSQQQRPQQQFQKDRKGGQNNKKQHQQQRTPAWSQKRPDPFVQSPNAPLSRSAFSDYSSQGFSSNPFNGPAPFQQPLGNFPQSDAIFGRSSSGWSSELNNGWSTGDNLMNDDLLRMQEKAREQMVALQRQQQQLLSDSPNKLDFNAGRSLNMSALAGYGNGNPFGSTGSFGGSSSFGTGRNSDSFGTPSVFSAGRANVPSVSDRSLERNWGYGYQ</sequence>
<feature type="compositionally biased region" description="Basic and acidic residues" evidence="2">
    <location>
        <begin position="337"/>
        <end position="353"/>
    </location>
</feature>
<feature type="coiled-coil region" evidence="1">
    <location>
        <begin position="489"/>
        <end position="516"/>
    </location>
</feature>
<name>A0A8S1HGM3_9PELO</name>
<proteinExistence type="predicted"/>
<dbReference type="Proteomes" id="UP000835052">
    <property type="component" value="Unassembled WGS sequence"/>
</dbReference>